<feature type="region of interest" description="Disordered" evidence="1">
    <location>
        <begin position="623"/>
        <end position="664"/>
    </location>
</feature>
<feature type="compositionally biased region" description="Low complexity" evidence="1">
    <location>
        <begin position="474"/>
        <end position="484"/>
    </location>
</feature>
<feature type="compositionally biased region" description="Polar residues" evidence="1">
    <location>
        <begin position="77"/>
        <end position="88"/>
    </location>
</feature>
<feature type="region of interest" description="Disordered" evidence="1">
    <location>
        <begin position="1"/>
        <end position="21"/>
    </location>
</feature>
<gene>
    <name evidence="2" type="ORF">GQ43DRAFT_435260</name>
</gene>
<dbReference type="AlphaFoldDB" id="A0A9P4JFF6"/>
<feature type="region of interest" description="Disordered" evidence="1">
    <location>
        <begin position="907"/>
        <end position="930"/>
    </location>
</feature>
<protein>
    <submittedName>
        <fullName evidence="2">Uncharacterized protein</fullName>
    </submittedName>
</protein>
<feature type="compositionally biased region" description="Basic and acidic residues" evidence="1">
    <location>
        <begin position="267"/>
        <end position="276"/>
    </location>
</feature>
<sequence>MSFRPPRAGSHFSWRTDPEYENIEDYEAEETIEAYQPEPQRSSNWDEDEPYAADEGNQRCMGEATIEGVKRRKEQGPSASESQFTDQRLYSGHEVYNQHLQPGDGGYDSDLDKTPLLSRHYSSTGKRTRPPNVRHIPQNDHYHRPKNEYYPFPELGTDDPGQPSTGPPQGKPSSEMPLRGRLSSAEPSSEEIQTSRPRTHASSQGPKETPSKAPVWSDEDEAARQSRRRGRKLGSNKELPPLPSDKSRSKRPRPGHPDNGSPDILESEFHAPKHPPELLLPVPEPKDSNSTSDSDDPPSPDPEYLAKKRRGKQPVHDSQHNGSPPISESEFYAPKHPRVQCSLEPEPRDSDSTSWSDGSLRPDYVAKEQLRKQRPRPKPVDRDSSSEREYLAENRRGKEPVRESQHKGSNSEGTVVRRRRKAALAQTRGSQNSPPSIGAFSWEEGDDRTLPTDPEWDRRRREARQARRPSNPGLLPADPDAALRALKEAKEPAGQSPSPDRGPSPPSKTPPRLGTQRRIPNEDLDRPDPFSDPRPPWRKCGLSSGGSSEPSAPQGAPRTPASEGAQRTPASHQIHRKPVSQGGAPRTPASQGGASRTSASHDSPYTQSGLSISRDAFHSFSGSFAGSSFDVSQDSAISGSYSTGLRRSPDYFTSRRQYRQQSTEDLGSFIAEHLQLSRESLLSHDEADPFSDSYEAGASDEPGRRYETGGPSEERGRRHQTGVPSKKCGCHGREGGPSEEPGRGSETGGPSNEPERHYEDCDAPSRRWHSLHEEIIDKAMEEMKDKYLKPLPTDPPKEPENDEPKKGGWRHTLKDNLKHPFRTLRKAPPPPPPPKSFRYIPPEEVRERVRGKINLERAKERAKRERRRKRRDRWLGRKAEVETEEEEIKKIEMQLYGKMRGDRVDMVKDKVRRKDDEDDRGKGGGDGLEV</sequence>
<feature type="compositionally biased region" description="Basic and acidic residues" evidence="1">
    <location>
        <begin position="447"/>
        <end position="465"/>
    </location>
</feature>
<keyword evidence="3" id="KW-1185">Reference proteome</keyword>
<feature type="compositionally biased region" description="Basic and acidic residues" evidence="1">
    <location>
        <begin position="795"/>
        <end position="818"/>
    </location>
</feature>
<comment type="caution">
    <text evidence="2">The sequence shown here is derived from an EMBL/GenBank/DDBJ whole genome shotgun (WGS) entry which is preliminary data.</text>
</comment>
<feature type="compositionally biased region" description="Basic and acidic residues" evidence="1">
    <location>
        <begin position="701"/>
        <end position="716"/>
    </location>
</feature>
<feature type="compositionally biased region" description="Basic and acidic residues" evidence="1">
    <location>
        <begin position="378"/>
        <end position="406"/>
    </location>
</feature>
<feature type="compositionally biased region" description="Pro residues" evidence="1">
    <location>
        <begin position="500"/>
        <end position="509"/>
    </location>
</feature>
<organism evidence="2 3">
    <name type="scientific">Delitschia confertaspora ATCC 74209</name>
    <dbReference type="NCBI Taxonomy" id="1513339"/>
    <lineage>
        <taxon>Eukaryota</taxon>
        <taxon>Fungi</taxon>
        <taxon>Dikarya</taxon>
        <taxon>Ascomycota</taxon>
        <taxon>Pezizomycotina</taxon>
        <taxon>Dothideomycetes</taxon>
        <taxon>Pleosporomycetidae</taxon>
        <taxon>Pleosporales</taxon>
        <taxon>Delitschiaceae</taxon>
        <taxon>Delitschia</taxon>
    </lineage>
</organism>
<dbReference type="Proteomes" id="UP000799536">
    <property type="component" value="Unassembled WGS sequence"/>
</dbReference>
<accession>A0A9P4JFF6</accession>
<feature type="region of interest" description="Disordered" evidence="1">
    <location>
        <begin position="680"/>
        <end position="843"/>
    </location>
</feature>
<proteinExistence type="predicted"/>
<feature type="compositionally biased region" description="Polar residues" evidence="1">
    <location>
        <begin position="185"/>
        <end position="206"/>
    </location>
</feature>
<feature type="compositionally biased region" description="Basic and acidic residues" evidence="1">
    <location>
        <begin position="753"/>
        <end position="788"/>
    </location>
</feature>
<feature type="compositionally biased region" description="Polar residues" evidence="1">
    <location>
        <begin position="630"/>
        <end position="645"/>
    </location>
</feature>
<feature type="compositionally biased region" description="Basic residues" evidence="1">
    <location>
        <begin position="225"/>
        <end position="234"/>
    </location>
</feature>
<feature type="region of interest" description="Disordered" evidence="1">
    <location>
        <begin position="34"/>
        <end position="610"/>
    </location>
</feature>
<evidence type="ECO:0000313" key="3">
    <source>
        <dbReference type="Proteomes" id="UP000799536"/>
    </source>
</evidence>
<dbReference type="EMBL" id="ML994251">
    <property type="protein sequence ID" value="KAF2197309.1"/>
    <property type="molecule type" value="Genomic_DNA"/>
</dbReference>
<evidence type="ECO:0000313" key="2">
    <source>
        <dbReference type="EMBL" id="KAF2197309.1"/>
    </source>
</evidence>
<feature type="compositionally biased region" description="Polar residues" evidence="1">
    <location>
        <begin position="588"/>
        <end position="610"/>
    </location>
</feature>
<feature type="compositionally biased region" description="Basic and acidic residues" evidence="1">
    <location>
        <begin position="519"/>
        <end position="531"/>
    </location>
</feature>
<feature type="compositionally biased region" description="Basic and acidic residues" evidence="1">
    <location>
        <begin position="907"/>
        <end position="923"/>
    </location>
</feature>
<feature type="compositionally biased region" description="Basic and acidic residues" evidence="1">
    <location>
        <begin position="137"/>
        <end position="147"/>
    </location>
</feature>
<feature type="compositionally biased region" description="Basic and acidic residues" evidence="1">
    <location>
        <begin position="731"/>
        <end position="743"/>
    </location>
</feature>
<reference evidence="2" key="1">
    <citation type="journal article" date="2020" name="Stud. Mycol.">
        <title>101 Dothideomycetes genomes: a test case for predicting lifestyles and emergence of pathogens.</title>
        <authorList>
            <person name="Haridas S."/>
            <person name="Albert R."/>
            <person name="Binder M."/>
            <person name="Bloem J."/>
            <person name="Labutti K."/>
            <person name="Salamov A."/>
            <person name="Andreopoulos B."/>
            <person name="Baker S."/>
            <person name="Barry K."/>
            <person name="Bills G."/>
            <person name="Bluhm B."/>
            <person name="Cannon C."/>
            <person name="Castanera R."/>
            <person name="Culley D."/>
            <person name="Daum C."/>
            <person name="Ezra D."/>
            <person name="Gonzalez J."/>
            <person name="Henrissat B."/>
            <person name="Kuo A."/>
            <person name="Liang C."/>
            <person name="Lipzen A."/>
            <person name="Lutzoni F."/>
            <person name="Magnuson J."/>
            <person name="Mondo S."/>
            <person name="Nolan M."/>
            <person name="Ohm R."/>
            <person name="Pangilinan J."/>
            <person name="Park H.-J."/>
            <person name="Ramirez L."/>
            <person name="Alfaro M."/>
            <person name="Sun H."/>
            <person name="Tritt A."/>
            <person name="Yoshinaga Y."/>
            <person name="Zwiers L.-H."/>
            <person name="Turgeon B."/>
            <person name="Goodwin S."/>
            <person name="Spatafora J."/>
            <person name="Crous P."/>
            <person name="Grigoriev I."/>
        </authorList>
    </citation>
    <scope>NUCLEOTIDE SEQUENCE</scope>
    <source>
        <strain evidence="2">ATCC 74209</strain>
    </source>
</reference>
<name>A0A9P4JFF6_9PLEO</name>
<feature type="region of interest" description="Disordered" evidence="1">
    <location>
        <begin position="858"/>
        <end position="880"/>
    </location>
</feature>
<evidence type="ECO:0000256" key="1">
    <source>
        <dbReference type="SAM" id="MobiDB-lite"/>
    </source>
</evidence>